<dbReference type="EMBL" id="JBHTFQ010000015">
    <property type="protein sequence ID" value="MFC7706213.1"/>
    <property type="molecule type" value="Genomic_DNA"/>
</dbReference>
<comment type="caution">
    <text evidence="1">The sequence shown here is derived from an EMBL/GenBank/DDBJ whole genome shotgun (WGS) entry which is preliminary data.</text>
</comment>
<dbReference type="Proteomes" id="UP001596516">
    <property type="component" value="Unassembled WGS sequence"/>
</dbReference>
<name>A0ABW2UPM3_9RHOB</name>
<evidence type="ECO:0008006" key="3">
    <source>
        <dbReference type="Google" id="ProtNLM"/>
    </source>
</evidence>
<evidence type="ECO:0000313" key="1">
    <source>
        <dbReference type="EMBL" id="MFC7706213.1"/>
    </source>
</evidence>
<organism evidence="1 2">
    <name type="scientific">Plastorhodobacter daqingensis</name>
    <dbReference type="NCBI Taxonomy" id="1387281"/>
    <lineage>
        <taxon>Bacteria</taxon>
        <taxon>Pseudomonadati</taxon>
        <taxon>Pseudomonadota</taxon>
        <taxon>Alphaproteobacteria</taxon>
        <taxon>Rhodobacterales</taxon>
        <taxon>Paracoccaceae</taxon>
        <taxon>Plastorhodobacter</taxon>
    </lineage>
</organism>
<sequence>MKSAGNKPADTANAPVKKAYSEKISNVVALAIAEELRSRGLKGARPAPPGELDTSGAERRMAGGIGAKKVDVTWATEEAGLILGISIKTINFRDSRTKNFQKNLTNRRGDMLFEAVTLHRRFPYAVLGGLFFLDQGAATDGTDRRRSTFLNAHTRLRLFTGRDDPGGRDEQYERLYIVLLDASSGHANFTAYLVGEPDKPVPISDALDDLLQVTAIRNPDFYDYANGELGPLSG</sequence>
<keyword evidence="2" id="KW-1185">Reference proteome</keyword>
<evidence type="ECO:0000313" key="2">
    <source>
        <dbReference type="Proteomes" id="UP001596516"/>
    </source>
</evidence>
<gene>
    <name evidence="1" type="ORF">ACFQXB_18745</name>
</gene>
<dbReference type="RefSeq" id="WP_377406755.1">
    <property type="nucleotide sequence ID" value="NZ_JBHTFQ010000015.1"/>
</dbReference>
<proteinExistence type="predicted"/>
<reference evidence="2" key="1">
    <citation type="journal article" date="2019" name="Int. J. Syst. Evol. Microbiol.">
        <title>The Global Catalogue of Microorganisms (GCM) 10K type strain sequencing project: providing services to taxonomists for standard genome sequencing and annotation.</title>
        <authorList>
            <consortium name="The Broad Institute Genomics Platform"/>
            <consortium name="The Broad Institute Genome Sequencing Center for Infectious Disease"/>
            <person name="Wu L."/>
            <person name="Ma J."/>
        </authorList>
    </citation>
    <scope>NUCLEOTIDE SEQUENCE [LARGE SCALE GENOMIC DNA]</scope>
    <source>
        <strain evidence="2">CGMCC 1.12750</strain>
    </source>
</reference>
<accession>A0ABW2UPM3</accession>
<protein>
    <recommendedName>
        <fullName evidence="3">Restriction endonuclease</fullName>
    </recommendedName>
</protein>